<organism evidence="2 3">
    <name type="scientific">Rotaria magnacalcarata</name>
    <dbReference type="NCBI Taxonomy" id="392030"/>
    <lineage>
        <taxon>Eukaryota</taxon>
        <taxon>Metazoa</taxon>
        <taxon>Spiralia</taxon>
        <taxon>Gnathifera</taxon>
        <taxon>Rotifera</taxon>
        <taxon>Eurotatoria</taxon>
        <taxon>Bdelloidea</taxon>
        <taxon>Philodinida</taxon>
        <taxon>Philodinidae</taxon>
        <taxon>Rotaria</taxon>
    </lineage>
</organism>
<protein>
    <submittedName>
        <fullName evidence="2">Uncharacterized protein</fullName>
    </submittedName>
</protein>
<gene>
    <name evidence="2" type="ORF">OVN521_LOCUS49064</name>
</gene>
<keyword evidence="3" id="KW-1185">Reference proteome</keyword>
<dbReference type="EMBL" id="CAJOBG010105590">
    <property type="protein sequence ID" value="CAF4720541.1"/>
    <property type="molecule type" value="Genomic_DNA"/>
</dbReference>
<evidence type="ECO:0000313" key="3">
    <source>
        <dbReference type="Proteomes" id="UP000663866"/>
    </source>
</evidence>
<dbReference type="AlphaFoldDB" id="A0A821JGQ1"/>
<name>A0A821JGQ1_9BILA</name>
<keyword evidence="1" id="KW-1133">Transmembrane helix</keyword>
<proteinExistence type="predicted"/>
<keyword evidence="1" id="KW-0472">Membrane</keyword>
<sequence length="77" mass="8959">MFEVLIGSSSIYYIYTNIHVHGNLTMMDILLLLIIFFGVLLENIADNQLSTFRLYKQKSKGQRFSVLSAGLWKYSRH</sequence>
<feature type="non-terminal residue" evidence="2">
    <location>
        <position position="77"/>
    </location>
</feature>
<dbReference type="InterPro" id="IPR010721">
    <property type="entry name" value="UstE-like"/>
</dbReference>
<evidence type="ECO:0000313" key="2">
    <source>
        <dbReference type="EMBL" id="CAF4720541.1"/>
    </source>
</evidence>
<reference evidence="2" key="1">
    <citation type="submission" date="2021-02" db="EMBL/GenBank/DDBJ databases">
        <authorList>
            <person name="Nowell W R."/>
        </authorList>
    </citation>
    <scope>NUCLEOTIDE SEQUENCE</scope>
</reference>
<feature type="transmembrane region" description="Helical" evidence="1">
    <location>
        <begin position="20"/>
        <end position="41"/>
    </location>
</feature>
<evidence type="ECO:0000256" key="1">
    <source>
        <dbReference type="SAM" id="Phobius"/>
    </source>
</evidence>
<dbReference type="Pfam" id="PF06966">
    <property type="entry name" value="DUF1295"/>
    <property type="match status" value="1"/>
</dbReference>
<accession>A0A821JGQ1</accession>
<dbReference type="Proteomes" id="UP000663866">
    <property type="component" value="Unassembled WGS sequence"/>
</dbReference>
<comment type="caution">
    <text evidence="2">The sequence shown here is derived from an EMBL/GenBank/DDBJ whole genome shotgun (WGS) entry which is preliminary data.</text>
</comment>
<keyword evidence="1" id="KW-0812">Transmembrane</keyword>